<evidence type="ECO:0000313" key="2">
    <source>
        <dbReference type="EMBL" id="MEQ2424248.1"/>
    </source>
</evidence>
<keyword evidence="1" id="KW-0732">Signal</keyword>
<proteinExistence type="predicted"/>
<sequence length="447" mass="49149">MKKTAFMLAAAMTVMACAGCGGGQTAGQSDSSDAVTQAKVKSNGASSSEGELIFAWWGNQTRNERTQKVLDLYTEQNPNITFDGQPSEYSDYWNKLATAAAGNSLPDIIQMDYKYLDQYVKNGLLADLTPYVESGLLDISDCNQDIIASGKSGDGLYALCIGIAAPSFVYSKTVTEQAGVDIHENMSMDEFLDACRQIYEKTGYKTNIAYGDGEQYVEYLLRSKGITMFEDGRLGGEASDYVEYFDLYETGTKEGWLLSPSVFVERTKTTELNPLVYGTSPESMAWCTFHFSNQYPVLVESSAEDNEIGITTWPSNDVKKSNYLKPNQFLCVSRDARNPEEAIKFINWFNNSTECNDILLGERGVPVSQSVADAIASKLPQPEQEMIAYINDVASPNSSQVNPPATSGASEVIDLLNQLEEQVCYGQMTAQEAGNELFTRGNEMMSK</sequence>
<dbReference type="PANTHER" id="PTHR43649:SF11">
    <property type="entry name" value="ABC TRANSPORTER SUBSTRATE-BINDING PROTEIN YESO-RELATED"/>
    <property type="match status" value="1"/>
</dbReference>
<feature type="signal peptide" evidence="1">
    <location>
        <begin position="1"/>
        <end position="18"/>
    </location>
</feature>
<name>A0ABV1D3C2_9FIRM</name>
<dbReference type="Pfam" id="PF01547">
    <property type="entry name" value="SBP_bac_1"/>
    <property type="match status" value="1"/>
</dbReference>
<gene>
    <name evidence="2" type="ORF">WMQ36_04625</name>
</gene>
<protein>
    <submittedName>
        <fullName evidence="2">ABC transporter substrate-binding protein</fullName>
    </submittedName>
</protein>
<evidence type="ECO:0000313" key="3">
    <source>
        <dbReference type="Proteomes" id="UP001454086"/>
    </source>
</evidence>
<feature type="chain" id="PRO_5046474699" evidence="1">
    <location>
        <begin position="19"/>
        <end position="447"/>
    </location>
</feature>
<comment type="caution">
    <text evidence="2">The sequence shown here is derived from an EMBL/GenBank/DDBJ whole genome shotgun (WGS) entry which is preliminary data.</text>
</comment>
<dbReference type="InterPro" id="IPR006059">
    <property type="entry name" value="SBP"/>
</dbReference>
<dbReference type="PROSITE" id="PS51257">
    <property type="entry name" value="PROKAR_LIPOPROTEIN"/>
    <property type="match status" value="1"/>
</dbReference>
<dbReference type="Proteomes" id="UP001454086">
    <property type="component" value="Unassembled WGS sequence"/>
</dbReference>
<reference evidence="2 3" key="1">
    <citation type="submission" date="2024-03" db="EMBL/GenBank/DDBJ databases">
        <title>Human intestinal bacterial collection.</title>
        <authorList>
            <person name="Pauvert C."/>
            <person name="Hitch T.C.A."/>
            <person name="Clavel T."/>
        </authorList>
    </citation>
    <scope>NUCLEOTIDE SEQUENCE [LARGE SCALE GENOMIC DNA]</scope>
    <source>
        <strain evidence="2 3">CLA-SR-H021</strain>
    </source>
</reference>
<accession>A0ABV1D3C2</accession>
<dbReference type="RefSeq" id="WP_349117804.1">
    <property type="nucleotide sequence ID" value="NZ_JBBMFM010000010.1"/>
</dbReference>
<dbReference type="SUPFAM" id="SSF53850">
    <property type="entry name" value="Periplasmic binding protein-like II"/>
    <property type="match status" value="1"/>
</dbReference>
<dbReference type="PANTHER" id="PTHR43649">
    <property type="entry name" value="ARABINOSE-BINDING PROTEIN-RELATED"/>
    <property type="match status" value="1"/>
</dbReference>
<organism evidence="2 3">
    <name type="scientific">Enterocloster hominis</name>
    <name type="common">ex Hitch et al. 2024</name>
    <dbReference type="NCBI Taxonomy" id="1917870"/>
    <lineage>
        <taxon>Bacteria</taxon>
        <taxon>Bacillati</taxon>
        <taxon>Bacillota</taxon>
        <taxon>Clostridia</taxon>
        <taxon>Lachnospirales</taxon>
        <taxon>Lachnospiraceae</taxon>
        <taxon>Enterocloster</taxon>
    </lineage>
</organism>
<dbReference type="Gene3D" id="3.40.190.10">
    <property type="entry name" value="Periplasmic binding protein-like II"/>
    <property type="match status" value="2"/>
</dbReference>
<keyword evidence="3" id="KW-1185">Reference proteome</keyword>
<dbReference type="EMBL" id="JBBMFM010000010">
    <property type="protein sequence ID" value="MEQ2424248.1"/>
    <property type="molecule type" value="Genomic_DNA"/>
</dbReference>
<evidence type="ECO:0000256" key="1">
    <source>
        <dbReference type="SAM" id="SignalP"/>
    </source>
</evidence>
<dbReference type="InterPro" id="IPR050490">
    <property type="entry name" value="Bact_solute-bd_prot1"/>
</dbReference>